<organism evidence="1 2">
    <name type="scientific">Pseudanabaena mucicola FACHB-723</name>
    <dbReference type="NCBI Taxonomy" id="2692860"/>
    <lineage>
        <taxon>Bacteria</taxon>
        <taxon>Bacillati</taxon>
        <taxon>Cyanobacteriota</taxon>
        <taxon>Cyanophyceae</taxon>
        <taxon>Pseudanabaenales</taxon>
        <taxon>Pseudanabaenaceae</taxon>
        <taxon>Pseudanabaena</taxon>
    </lineage>
</organism>
<proteinExistence type="predicted"/>
<evidence type="ECO:0000313" key="2">
    <source>
        <dbReference type="Proteomes" id="UP000642094"/>
    </source>
</evidence>
<dbReference type="InterPro" id="IPR017143">
    <property type="entry name" value="UCP037225"/>
</dbReference>
<dbReference type="InterPro" id="IPR025990">
    <property type="entry name" value="zinc_ribbon_bacterial"/>
</dbReference>
<gene>
    <name evidence="1" type="ORF">H6F41_01835</name>
</gene>
<protein>
    <submittedName>
        <fullName evidence="1">CPXCG motif-containing cysteine-rich protein</fullName>
    </submittedName>
</protein>
<dbReference type="Proteomes" id="UP000642094">
    <property type="component" value="Unassembled WGS sequence"/>
</dbReference>
<keyword evidence="2" id="KW-1185">Reference proteome</keyword>
<name>A0ABR7ZTM3_9CYAN</name>
<comment type="caution">
    <text evidence="1">The sequence shown here is derived from an EMBL/GenBank/DDBJ whole genome shotgun (WGS) entry which is preliminary data.</text>
</comment>
<dbReference type="RefSeq" id="WP_190401775.1">
    <property type="nucleotide sequence ID" value="NZ_JACJQB010000002.1"/>
</dbReference>
<accession>A0ABR7ZTM3</accession>
<reference evidence="1 2" key="1">
    <citation type="journal article" date="2020" name="ISME J.">
        <title>Comparative genomics reveals insights into cyanobacterial evolution and habitat adaptation.</title>
        <authorList>
            <person name="Chen M.Y."/>
            <person name="Teng W.K."/>
            <person name="Zhao L."/>
            <person name="Hu C.X."/>
            <person name="Zhou Y.K."/>
            <person name="Han B.P."/>
            <person name="Song L.R."/>
            <person name="Shu W.S."/>
        </authorList>
    </citation>
    <scope>NUCLEOTIDE SEQUENCE [LARGE SCALE GENOMIC DNA]</scope>
    <source>
        <strain evidence="1 2">FACHB-723</strain>
    </source>
</reference>
<evidence type="ECO:0000313" key="1">
    <source>
        <dbReference type="EMBL" id="MBD2186882.1"/>
    </source>
</evidence>
<dbReference type="Pfam" id="PF14255">
    <property type="entry name" value="Zn_ribbon_21"/>
    <property type="match status" value="1"/>
</dbReference>
<sequence length="62" mass="7025">MQDTVEYNCAFCGEPNMTFVDFSAGMQQSYVEDCQVCCQPNVLYIQIDEDTLDIEISSEPES</sequence>
<dbReference type="EMBL" id="JACJQB010000002">
    <property type="protein sequence ID" value="MBD2186882.1"/>
    <property type="molecule type" value="Genomic_DNA"/>
</dbReference>
<dbReference type="PIRSF" id="PIRSF037225">
    <property type="entry name" value="UCP037225"/>
    <property type="match status" value="1"/>
</dbReference>